<evidence type="ECO:0000256" key="13">
    <source>
        <dbReference type="ARBA" id="ARBA00023163"/>
    </source>
</evidence>
<sequence length="415" mass="46389">MSNTWDFMDGLFVANLSFPFSLSLSFFFFVSACLLAGPRGAHEEEDETQTHKTERETYVEGGSEIGKKKTKNNNNKKGDMMQYGNALAQYGTYQQRYPVAVSQGGIAAIPSLSKSPMIRDVWEENLEEEFNIIRSLIKDYPYVSMDTEFPGVVAKPVGNFKATHEFYYQTLRCNVNLLKMIQLGITLLNEKGEVPENCCTWQFNFRFCLTEDVYAQDSIQLLRHGGIDFDYFAQYGVEVTHFAELLISSGLVLNSDIRWLAFHAGYDFGYLMKVVCGKDLPEKEDDFLQIFHSLFPCVYDIKYLLRATDLSHSLGLDHLSESLRVRRFGMAHQAGSDSLLTGHCYFKLLRDCFGSNPPVASNGVLYGLCEDASSAATPSSTTIPGGSAHAFASFTASKNTTFPSTPLNNSVKGHN</sequence>
<keyword evidence="14" id="KW-0539">Nucleus</keyword>
<keyword evidence="8" id="KW-0479">Metal-binding</keyword>
<evidence type="ECO:0000256" key="10">
    <source>
        <dbReference type="ARBA" id="ARBA00022839"/>
    </source>
</evidence>
<evidence type="ECO:0000256" key="9">
    <source>
        <dbReference type="ARBA" id="ARBA00022801"/>
    </source>
</evidence>
<dbReference type="eggNOG" id="KOG0304">
    <property type="taxonomic scope" value="Eukaryota"/>
</dbReference>
<evidence type="ECO:0000313" key="17">
    <source>
        <dbReference type="EMBL" id="EAN94714.1"/>
    </source>
</evidence>
<comment type="caution">
    <text evidence="17">The sequence shown here is derived from an EMBL/GenBank/DDBJ whole genome shotgun (WGS) entry which is preliminary data.</text>
</comment>
<keyword evidence="6" id="KW-0963">Cytoplasm</keyword>
<dbReference type="GO" id="GO:0004535">
    <property type="term" value="F:poly(A)-specific ribonuclease activity"/>
    <property type="evidence" value="ECO:0007669"/>
    <property type="project" value="UniProtKB-EC"/>
</dbReference>
<organism evidence="17 18">
    <name type="scientific">Trypanosoma cruzi (strain CL Brener)</name>
    <dbReference type="NCBI Taxonomy" id="353153"/>
    <lineage>
        <taxon>Eukaryota</taxon>
        <taxon>Discoba</taxon>
        <taxon>Euglenozoa</taxon>
        <taxon>Kinetoplastea</taxon>
        <taxon>Metakinetoplastina</taxon>
        <taxon>Trypanosomatida</taxon>
        <taxon>Trypanosomatidae</taxon>
        <taxon>Trypanosoma</taxon>
        <taxon>Schizotrypanum</taxon>
    </lineage>
</organism>
<comment type="subcellular location">
    <subcellularLocation>
        <location evidence="3">Cytoplasm</location>
    </subcellularLocation>
    <subcellularLocation>
        <location evidence="2">Nucleus</location>
    </subcellularLocation>
</comment>
<accession>Q4DQB5</accession>
<dbReference type="FunCoup" id="Q4DQB5">
    <property type="interactions" value="625"/>
</dbReference>
<dbReference type="AlphaFoldDB" id="Q4DQB5"/>
<dbReference type="PaxDb" id="353153-Q4DQB5"/>
<dbReference type="InterPro" id="IPR039637">
    <property type="entry name" value="CNOT7/CNOT8/Pop2"/>
</dbReference>
<keyword evidence="16" id="KW-0812">Transmembrane</keyword>
<dbReference type="InterPro" id="IPR036397">
    <property type="entry name" value="RNaseH_sf"/>
</dbReference>
<keyword evidence="16" id="KW-1133">Transmembrane helix</keyword>
<evidence type="ECO:0000256" key="7">
    <source>
        <dbReference type="ARBA" id="ARBA00022722"/>
    </source>
</evidence>
<dbReference type="RefSeq" id="XP_816565.1">
    <property type="nucleotide sequence ID" value="XM_811472.1"/>
</dbReference>
<feature type="compositionally biased region" description="Basic and acidic residues" evidence="15">
    <location>
        <begin position="48"/>
        <end position="58"/>
    </location>
</feature>
<evidence type="ECO:0000256" key="15">
    <source>
        <dbReference type="SAM" id="MobiDB-lite"/>
    </source>
</evidence>
<keyword evidence="11" id="KW-0694">RNA-binding</keyword>
<keyword evidence="9" id="KW-0378">Hydrolase</keyword>
<dbReference type="FunFam" id="3.30.420.10:FF:000048">
    <property type="entry name" value="CCR4-associated factor 1, putative"/>
    <property type="match status" value="1"/>
</dbReference>
<dbReference type="STRING" id="353153.Q4DQB5"/>
<dbReference type="GO" id="GO:0046872">
    <property type="term" value="F:metal ion binding"/>
    <property type="evidence" value="ECO:0007669"/>
    <property type="project" value="UniProtKB-KW"/>
</dbReference>
<dbReference type="InterPro" id="IPR012337">
    <property type="entry name" value="RNaseH-like_sf"/>
</dbReference>
<keyword evidence="7" id="KW-0540">Nuclease</keyword>
<feature type="transmembrane region" description="Helical" evidence="16">
    <location>
        <begin position="12"/>
        <end position="36"/>
    </location>
</feature>
<evidence type="ECO:0000256" key="11">
    <source>
        <dbReference type="ARBA" id="ARBA00022884"/>
    </source>
</evidence>
<reference evidence="17 18" key="1">
    <citation type="journal article" date="2005" name="Science">
        <title>The genome sequence of Trypanosoma cruzi, etiologic agent of Chagas disease.</title>
        <authorList>
            <person name="El-Sayed N.M."/>
            <person name="Myler P.J."/>
            <person name="Bartholomeu D.C."/>
            <person name="Nilsson D."/>
            <person name="Aggarwal G."/>
            <person name="Tran A.N."/>
            <person name="Ghedin E."/>
            <person name="Worthey E.A."/>
            <person name="Delcher A.L."/>
            <person name="Blandin G."/>
            <person name="Westenberger S.J."/>
            <person name="Caler E."/>
            <person name="Cerqueira G.C."/>
            <person name="Branche C."/>
            <person name="Haas B."/>
            <person name="Anupama A."/>
            <person name="Arner E."/>
            <person name="Aslund L."/>
            <person name="Attipoe P."/>
            <person name="Bontempi E."/>
            <person name="Bringaud F."/>
            <person name="Burton P."/>
            <person name="Cadag E."/>
            <person name="Campbell D.A."/>
            <person name="Carrington M."/>
            <person name="Crabtree J."/>
            <person name="Darban H."/>
            <person name="da Silveira J.F."/>
            <person name="de Jong P."/>
            <person name="Edwards K."/>
            <person name="Englund P.T."/>
            <person name="Fazelina G."/>
            <person name="Feldblyum T."/>
            <person name="Ferella M."/>
            <person name="Frasch A.C."/>
            <person name="Gull K."/>
            <person name="Horn D."/>
            <person name="Hou L."/>
            <person name="Huang Y."/>
            <person name="Kindlund E."/>
            <person name="Klingbeil M."/>
            <person name="Kluge S."/>
            <person name="Koo H."/>
            <person name="Lacerda D."/>
            <person name="Levin M.J."/>
            <person name="Lorenzi H."/>
            <person name="Louie T."/>
            <person name="Machado C.R."/>
            <person name="McCulloch R."/>
            <person name="McKenna A."/>
            <person name="Mizuno Y."/>
            <person name="Mottram J.C."/>
            <person name="Nelson S."/>
            <person name="Ochaya S."/>
            <person name="Osoegawa K."/>
            <person name="Pai G."/>
            <person name="Parsons M."/>
            <person name="Pentony M."/>
            <person name="Pettersson U."/>
            <person name="Pop M."/>
            <person name="Ramirez J.L."/>
            <person name="Rinta J."/>
            <person name="Robertson L."/>
            <person name="Salzberg S.L."/>
            <person name="Sanchez D.O."/>
            <person name="Seyler A."/>
            <person name="Sharma R."/>
            <person name="Shetty J."/>
            <person name="Simpson A.J."/>
            <person name="Sisk E."/>
            <person name="Tammi M.T."/>
            <person name="Tarleton R."/>
            <person name="Teixeira S."/>
            <person name="Van Aken S."/>
            <person name="Vogt C."/>
            <person name="Ward P.N."/>
            <person name="Wickstead B."/>
            <person name="Wortman J."/>
            <person name="White O."/>
            <person name="Fraser C.M."/>
            <person name="Stuart K.D."/>
            <person name="Andersson B."/>
        </authorList>
    </citation>
    <scope>NUCLEOTIDE SEQUENCE [LARGE SCALE GENOMIC DNA]</scope>
    <source>
        <strain evidence="17 18">CL Brener</strain>
    </source>
</reference>
<dbReference type="GO" id="GO:0005737">
    <property type="term" value="C:cytoplasm"/>
    <property type="evidence" value="ECO:0007669"/>
    <property type="project" value="UniProtKB-SubCell"/>
</dbReference>
<dbReference type="GeneID" id="3548480"/>
<dbReference type="EC" id="3.1.13.4" evidence="5"/>
<dbReference type="GO" id="GO:0030014">
    <property type="term" value="C:CCR4-NOT complex"/>
    <property type="evidence" value="ECO:0007669"/>
    <property type="project" value="InterPro"/>
</dbReference>
<proteinExistence type="inferred from homology"/>
<keyword evidence="12" id="KW-0805">Transcription regulation</keyword>
<dbReference type="InParanoid" id="Q4DQB5"/>
<dbReference type="EMBL" id="AAHK01000256">
    <property type="protein sequence ID" value="EAN94714.1"/>
    <property type="molecule type" value="Genomic_DNA"/>
</dbReference>
<evidence type="ECO:0000256" key="3">
    <source>
        <dbReference type="ARBA" id="ARBA00004496"/>
    </source>
</evidence>
<feature type="region of interest" description="Disordered" evidence="15">
    <location>
        <begin position="41"/>
        <end position="77"/>
    </location>
</feature>
<keyword evidence="13" id="KW-0804">Transcription</keyword>
<evidence type="ECO:0000256" key="8">
    <source>
        <dbReference type="ARBA" id="ARBA00022723"/>
    </source>
</evidence>
<dbReference type="KEGG" id="tcr:511827.60"/>
<keyword evidence="10" id="KW-0269">Exonuclease</keyword>
<evidence type="ECO:0000256" key="1">
    <source>
        <dbReference type="ARBA" id="ARBA00001663"/>
    </source>
</evidence>
<keyword evidence="16" id="KW-0472">Membrane</keyword>
<comment type="similarity">
    <text evidence="4">Belongs to the CAF1 family.</text>
</comment>
<dbReference type="Gene3D" id="3.30.420.10">
    <property type="entry name" value="Ribonuclease H-like superfamily/Ribonuclease H"/>
    <property type="match status" value="1"/>
</dbReference>
<evidence type="ECO:0000256" key="16">
    <source>
        <dbReference type="SAM" id="Phobius"/>
    </source>
</evidence>
<dbReference type="SMR" id="Q4DQB5"/>
<comment type="catalytic activity">
    <reaction evidence="1">
        <text>Exonucleolytic cleavage of poly(A) to 5'-AMP.</text>
        <dbReference type="EC" id="3.1.13.4"/>
    </reaction>
</comment>
<dbReference type="GO" id="GO:0005634">
    <property type="term" value="C:nucleus"/>
    <property type="evidence" value="ECO:0007669"/>
    <property type="project" value="UniProtKB-SubCell"/>
</dbReference>
<protein>
    <recommendedName>
        <fullName evidence="5">poly(A)-specific ribonuclease</fullName>
        <ecNumber evidence="5">3.1.13.4</ecNumber>
    </recommendedName>
</protein>
<evidence type="ECO:0000256" key="5">
    <source>
        <dbReference type="ARBA" id="ARBA00012161"/>
    </source>
</evidence>
<name>Q4DQB5_TRYCC</name>
<evidence type="ECO:0000256" key="2">
    <source>
        <dbReference type="ARBA" id="ARBA00004123"/>
    </source>
</evidence>
<dbReference type="Pfam" id="PF04857">
    <property type="entry name" value="CAF1"/>
    <property type="match status" value="2"/>
</dbReference>
<dbReference type="SUPFAM" id="SSF53098">
    <property type="entry name" value="Ribonuclease H-like"/>
    <property type="match status" value="1"/>
</dbReference>
<dbReference type="PANTHER" id="PTHR10797">
    <property type="entry name" value="CCR4-NOT TRANSCRIPTION COMPLEX SUBUNIT"/>
    <property type="match status" value="1"/>
</dbReference>
<dbReference type="InterPro" id="IPR006941">
    <property type="entry name" value="RNase_CAF1"/>
</dbReference>
<keyword evidence="18" id="KW-1185">Reference proteome</keyword>
<evidence type="ECO:0000256" key="4">
    <source>
        <dbReference type="ARBA" id="ARBA00008372"/>
    </source>
</evidence>
<evidence type="ECO:0000256" key="14">
    <source>
        <dbReference type="ARBA" id="ARBA00023242"/>
    </source>
</evidence>
<gene>
    <name evidence="17" type="ORF">Tc00.1047053511827.60</name>
</gene>
<evidence type="ECO:0000313" key="18">
    <source>
        <dbReference type="Proteomes" id="UP000002296"/>
    </source>
</evidence>
<dbReference type="Proteomes" id="UP000002296">
    <property type="component" value="Unassembled WGS sequence"/>
</dbReference>
<evidence type="ECO:0000256" key="6">
    <source>
        <dbReference type="ARBA" id="ARBA00022490"/>
    </source>
</evidence>
<dbReference type="GO" id="GO:0003723">
    <property type="term" value="F:RNA binding"/>
    <property type="evidence" value="ECO:0007669"/>
    <property type="project" value="UniProtKB-KW"/>
</dbReference>
<evidence type="ECO:0000256" key="12">
    <source>
        <dbReference type="ARBA" id="ARBA00023015"/>
    </source>
</evidence>